<feature type="region of interest" description="Disordered" evidence="1">
    <location>
        <begin position="1300"/>
        <end position="1329"/>
    </location>
</feature>
<dbReference type="SUPFAM" id="SSF52540">
    <property type="entry name" value="P-loop containing nucleoside triphosphate hydrolases"/>
    <property type="match status" value="1"/>
</dbReference>
<organism evidence="4 5">
    <name type="scientific">Streptomyces sanyensis</name>
    <dbReference type="NCBI Taxonomy" id="568869"/>
    <lineage>
        <taxon>Bacteria</taxon>
        <taxon>Bacillati</taxon>
        <taxon>Actinomycetota</taxon>
        <taxon>Actinomycetes</taxon>
        <taxon>Kitasatosporales</taxon>
        <taxon>Streptomycetaceae</taxon>
        <taxon>Streptomyces</taxon>
    </lineage>
</organism>
<feature type="region of interest" description="Disordered" evidence="1">
    <location>
        <begin position="14"/>
        <end position="40"/>
    </location>
</feature>
<evidence type="ECO:0000259" key="2">
    <source>
        <dbReference type="Pfam" id="PF07819"/>
    </source>
</evidence>
<reference evidence="5" key="1">
    <citation type="journal article" date="2019" name="Int. J. Syst. Evol. Microbiol.">
        <title>The Global Catalogue of Microorganisms (GCM) 10K type strain sequencing project: providing services to taxonomists for standard genome sequencing and annotation.</title>
        <authorList>
            <consortium name="The Broad Institute Genomics Platform"/>
            <consortium name="The Broad Institute Genome Sequencing Center for Infectious Disease"/>
            <person name="Wu L."/>
            <person name="Ma J."/>
        </authorList>
    </citation>
    <scope>NUCLEOTIDE SEQUENCE [LARGE SCALE GENOMIC DNA]</scope>
    <source>
        <strain evidence="5">JCM 18324</strain>
    </source>
</reference>
<name>A0ABP9B1Z8_9ACTN</name>
<dbReference type="Proteomes" id="UP001501147">
    <property type="component" value="Unassembled WGS sequence"/>
</dbReference>
<dbReference type="Gene3D" id="3.40.50.300">
    <property type="entry name" value="P-loop containing nucleotide triphosphate hydrolases"/>
    <property type="match status" value="1"/>
</dbReference>
<feature type="compositionally biased region" description="Gly residues" evidence="1">
    <location>
        <begin position="901"/>
        <end position="910"/>
    </location>
</feature>
<feature type="region of interest" description="Disordered" evidence="1">
    <location>
        <begin position="895"/>
        <end position="946"/>
    </location>
</feature>
<keyword evidence="5" id="KW-1185">Reference proteome</keyword>
<evidence type="ECO:0000313" key="5">
    <source>
        <dbReference type="Proteomes" id="UP001501147"/>
    </source>
</evidence>
<gene>
    <name evidence="4" type="ORF">GCM10023329_45150</name>
</gene>
<evidence type="ECO:0000256" key="1">
    <source>
        <dbReference type="SAM" id="MobiDB-lite"/>
    </source>
</evidence>
<feature type="domain" description="GPI inositol-deacylase PGAP1-like alpha/beta" evidence="2">
    <location>
        <begin position="1141"/>
        <end position="1187"/>
    </location>
</feature>
<dbReference type="InterPro" id="IPR029058">
    <property type="entry name" value="AB_hydrolase_fold"/>
</dbReference>
<dbReference type="InterPro" id="IPR012908">
    <property type="entry name" value="PGAP1-ab_dom-like"/>
</dbReference>
<comment type="caution">
    <text evidence="4">The sequence shown here is derived from an EMBL/GenBank/DDBJ whole genome shotgun (WGS) entry which is preliminary data.</text>
</comment>
<dbReference type="InterPro" id="IPR041664">
    <property type="entry name" value="AAA_16"/>
</dbReference>
<dbReference type="InterPro" id="IPR027417">
    <property type="entry name" value="P-loop_NTPase"/>
</dbReference>
<evidence type="ECO:0000313" key="4">
    <source>
        <dbReference type="EMBL" id="GAA4788857.1"/>
    </source>
</evidence>
<evidence type="ECO:0008006" key="6">
    <source>
        <dbReference type="Google" id="ProtNLM"/>
    </source>
</evidence>
<evidence type="ECO:0000259" key="3">
    <source>
        <dbReference type="Pfam" id="PF13191"/>
    </source>
</evidence>
<feature type="domain" description="Orc1-like AAA ATPase" evidence="3">
    <location>
        <begin position="210"/>
        <end position="396"/>
    </location>
</feature>
<accession>A0ABP9B1Z8</accession>
<protein>
    <recommendedName>
        <fullName evidence="6">Orc1-like AAA ATPase domain-containing protein</fullName>
    </recommendedName>
</protein>
<dbReference type="Pfam" id="PF13191">
    <property type="entry name" value="AAA_16"/>
    <property type="match status" value="1"/>
</dbReference>
<sequence>MSEPRTLTAADVRALLGGPGSTQRTARGADGADGKEAPTPARWSLREALCLLGSFDESTPERVAPGAEAGEPAELLGARRAVLRHDCERVSTRAGRRLRLRAEVRAAALERLRTPRRMREALHRAPGDPADPARAWAGRLLAGELPDGGGDGLAELHAALTVTGWFAGAPHAREALALHGRALPDTGEVRARIEAARLLQPLSALAGEGFVGRRRELQALAAHLRVPAAGAAGGPGTGRPSRLMVHGPGGIGKSSLVARFVLDHVGPGPTVRLPFAYLSFDRPDLLPQQPLTLLAEAARQLGVLRPALAAEARAVAALAHRTLLADRTAEDESARTLPGRRGGHDRDERRLVERFARLVAAAAPPEPQGPGSVLLVLDTLEIAQRQGATAMARLTHFLDALQDACPRLRVVLAGRAPLDDASRRTRRLTLSGFEPALALGFLRGHIGSAAGPVDEAFLSSVVTLYGTNPLSLKLTAELVRRLGPEGLTDAGARRELTEATGAEQLQGMLYRRILDHLDGEDLRRIANPGLAVRRVTPEVIRKVLAGPCGLGPVDWGRAEDLFAALKAEASLVEPAPDGGAVVQRHDVRGAMLPLLRRDSAAQVREIDRLAVEYYAAAQERRPDRAVELRAEELYHRLALEQEAGVLDGRWLDEAGPLLDSALDELPERSRVYLSDRLGITVSAALRERADEVTWARQAAREAQALLGDGRPEQALALVSERPGRIGHHPELVVLRLRALAALGRAREVRASVGAALDAAAARDPALTGEIALLGARAEEDLGDFRAAHALLRRVRRAAEQQGDRVLGLRALTASLRLHRRGGTDGSPAAEEVRGELVAGVAAAGDRALERHPSLLRDLAAELGDRLPRLVALAVRVLGVDFEGPMGRQLSLRLTAHDVPGSPGGGPGGPGEDADRGREPDGAPGGGPEPAGAPGEDAGKGRRWLGSGNSLEQGIRVSAILGAGDARRDAWNDALVGAYRHEADLASQLPSPRRSGPSVTWDAVVVVPGLGGSVLRERETGRLLWGGQPSGLVRDWYGGAAAEALRVADEERAGASRTVAAGLVDSPVWAPRFGGCEPYGPLLGAVRERVVHPEAVLEFPYDWRLAVERSGRLLAEAARRHLRRWRARAAALRAPGTGPGGRRPPRLVLVAHSQGGLVARAALEADPDLARDTRVLVTLGTPFDGAPAVAAFLGDRGEGPPGHERFHAAALTMPGLYDLLPRTPCVERDGRLTALTAADLAAAGADADLAAAALAPRAAAAGVRRPGHRGVAGTGQPTVQSLLLAAGRILAREDILRTRSDGSVTRDPRGTAARWDRGGDGLVPRDAAAPDGSPVEQCYVTARHGALHTHPVALRYVARVLTEAPGFPVDPAEVGGVVATSRDVAPPGASRTDGVLAAIGLPGTGTAVGLRVPERVAPGRPWTLRVTGPAALGGIRCAVQDAVTGRTAVTPRLRGTEGGLEGSVVLPSSGLYRVVVEREGAPPVTELVLVAAAAPAARPPGG</sequence>
<feature type="compositionally biased region" description="Basic and acidic residues" evidence="1">
    <location>
        <begin position="1300"/>
        <end position="1318"/>
    </location>
</feature>
<dbReference type="RefSeq" id="WP_345615262.1">
    <property type="nucleotide sequence ID" value="NZ_BAABJV010000014.1"/>
</dbReference>
<proteinExistence type="predicted"/>
<dbReference type="Pfam" id="PF07819">
    <property type="entry name" value="PGAP1"/>
    <property type="match status" value="1"/>
</dbReference>
<dbReference type="EMBL" id="BAABJV010000014">
    <property type="protein sequence ID" value="GAA4788857.1"/>
    <property type="molecule type" value="Genomic_DNA"/>
</dbReference>
<dbReference type="Gene3D" id="3.40.50.1820">
    <property type="entry name" value="alpha/beta hydrolase"/>
    <property type="match status" value="1"/>
</dbReference>
<dbReference type="SUPFAM" id="SSF53474">
    <property type="entry name" value="alpha/beta-Hydrolases"/>
    <property type="match status" value="1"/>
</dbReference>